<organism evidence="4 5">
    <name type="scientific">Mycena indigotica</name>
    <dbReference type="NCBI Taxonomy" id="2126181"/>
    <lineage>
        <taxon>Eukaryota</taxon>
        <taxon>Fungi</taxon>
        <taxon>Dikarya</taxon>
        <taxon>Basidiomycota</taxon>
        <taxon>Agaricomycotina</taxon>
        <taxon>Agaricomycetes</taxon>
        <taxon>Agaricomycetidae</taxon>
        <taxon>Agaricales</taxon>
        <taxon>Marasmiineae</taxon>
        <taxon>Mycenaceae</taxon>
        <taxon>Mycena</taxon>
    </lineage>
</organism>
<evidence type="ECO:0000259" key="3">
    <source>
        <dbReference type="Pfam" id="PF18803"/>
    </source>
</evidence>
<dbReference type="InterPro" id="IPR040521">
    <property type="entry name" value="KDZ"/>
</dbReference>
<feature type="compositionally biased region" description="Basic and acidic residues" evidence="2">
    <location>
        <begin position="1181"/>
        <end position="1198"/>
    </location>
</feature>
<feature type="compositionally biased region" description="Basic residues" evidence="2">
    <location>
        <begin position="1258"/>
        <end position="1268"/>
    </location>
</feature>
<feature type="domain" description="CxC2-like cysteine cluster KDZ transposase-associated" evidence="3">
    <location>
        <begin position="195"/>
        <end position="298"/>
    </location>
</feature>
<dbReference type="RefSeq" id="XP_037223591.1">
    <property type="nucleotide sequence ID" value="XM_037360706.1"/>
</dbReference>
<evidence type="ECO:0000256" key="1">
    <source>
        <dbReference type="SAM" id="Coils"/>
    </source>
</evidence>
<dbReference type="PANTHER" id="PTHR33096:SF1">
    <property type="entry name" value="CXC1-LIKE CYSTEINE CLUSTER ASSOCIATED WITH KDZ TRANSPOSASES DOMAIN-CONTAINING PROTEIN"/>
    <property type="match status" value="1"/>
</dbReference>
<proteinExistence type="predicted"/>
<dbReference type="Proteomes" id="UP000636479">
    <property type="component" value="Unassembled WGS sequence"/>
</dbReference>
<accession>A0A8H6WBE2</accession>
<keyword evidence="1" id="KW-0175">Coiled coil</keyword>
<keyword evidence="5" id="KW-1185">Reference proteome</keyword>
<evidence type="ECO:0000256" key="2">
    <source>
        <dbReference type="SAM" id="MobiDB-lite"/>
    </source>
</evidence>
<feature type="region of interest" description="Disordered" evidence="2">
    <location>
        <begin position="1238"/>
        <end position="1314"/>
    </location>
</feature>
<feature type="region of interest" description="Disordered" evidence="2">
    <location>
        <begin position="1181"/>
        <end position="1207"/>
    </location>
</feature>
<evidence type="ECO:0000313" key="4">
    <source>
        <dbReference type="EMBL" id="KAF7310141.1"/>
    </source>
</evidence>
<name>A0A8H6WBE2_9AGAR</name>
<reference evidence="4" key="1">
    <citation type="submission" date="2020-05" db="EMBL/GenBank/DDBJ databases">
        <title>Mycena genomes resolve the evolution of fungal bioluminescence.</title>
        <authorList>
            <person name="Tsai I.J."/>
        </authorList>
    </citation>
    <scope>NUCLEOTIDE SEQUENCE</scope>
    <source>
        <strain evidence="4">171206Taipei</strain>
    </source>
</reference>
<feature type="coiled-coil region" evidence="1">
    <location>
        <begin position="968"/>
        <end position="999"/>
    </location>
</feature>
<evidence type="ECO:0000313" key="5">
    <source>
        <dbReference type="Proteomes" id="UP000636479"/>
    </source>
</evidence>
<dbReference type="PANTHER" id="PTHR33096">
    <property type="entry name" value="CXC2 DOMAIN-CONTAINING PROTEIN"/>
    <property type="match status" value="1"/>
</dbReference>
<dbReference type="GeneID" id="59343222"/>
<dbReference type="EMBL" id="JACAZF010000003">
    <property type="protein sequence ID" value="KAF7310141.1"/>
    <property type="molecule type" value="Genomic_DNA"/>
</dbReference>
<feature type="compositionally biased region" description="Basic residues" evidence="2">
    <location>
        <begin position="1300"/>
        <end position="1312"/>
    </location>
</feature>
<protein>
    <submittedName>
        <fullName evidence="4">CxC2 domain-containing protein</fullName>
    </submittedName>
</protein>
<gene>
    <name evidence="4" type="ORF">MIND_00387500</name>
</gene>
<dbReference type="OrthoDB" id="2750302at2759"/>
<dbReference type="Pfam" id="PF18758">
    <property type="entry name" value="KDZ"/>
    <property type="match status" value="1"/>
</dbReference>
<dbReference type="Pfam" id="PF18803">
    <property type="entry name" value="CxC2"/>
    <property type="match status" value="1"/>
</dbReference>
<comment type="caution">
    <text evidence="4">The sequence shown here is derived from an EMBL/GenBank/DDBJ whole genome shotgun (WGS) entry which is preliminary data.</text>
</comment>
<sequence>MGRRSKLDALADIGDGGDSQTIGDEHIHISADGTRVIAHLHNPQPVKRHRITELAEVDERLEGWTPVNAGDIQTARAIADTVSSYEMAPDVELLGNKEKRPYYQSSDDPMSVWLPEASVFLDELLRREGLTKHHCSLCSKDDDRLFRCNSCGAYAQCQTCVLERHRLTPLHRVMRWNGKFWDDALLHRPIAQNGLGLEVQLGHDGLPCRNPSAPRSMVVIHTNGVFSLTVRLCACELGQQRSDPVQQLLAYGWYPATTVQPATCATLEALELFRLLNVVGNINAHDYMGVMERLTDAANVGKTPDRYKALLRMTRQHAYLIRAKRMGRGHETNGLQLTAVGGLAVVCWACPDDKRNLPTGWRNVRKKDAYLYKLILALDANFRLKNRLRANEHSDPSLTRGQGYFVQSDGYKSHLKTYVKEKDISSCVAFAALLQKDTRLTTGLRVSGVGGCVCARHGLVRRQGLGDLQKGERFANMDFIALATLENETAQSVLFSYDIACQWKVLLPLRARRLKDSGLLTTDLDDFEIQYALPVWHASAHEITCQVANSLRYAVGVGKTDGEGIERTWSILNPVGWSTKEMGEGSRHDAIEDKIDHVNFEKNIGQGEKYTCSETLIVAIAESSKQDEEFREIDGNISPETRKAWQAKLDAWKRDDAQPNPYVIEGGQQAGPSQKDILNELKAAELADARAGNVPLLEGTMTAAAFIEAGLQLEESQLVYDPITSADPLTIIRRKIIADTKNTTLLTANRSSQIQESRFSLFNKYKTFARHEARAAAKEEGTVNAENIRLYLPSQLTAEQRKQACLRAATNAEAKLWLGQCADALAALRGSLHTQAHVIYWRNANAVGQKSSTRSATLISRIGQQVERKAAKYRDAQAALVALKGASYAPQFRKLEPGDVNHRPGVENDVVSMKHLASADSTRASRNEPTTTAIQGKVSWIWSAGAGAGAGELHDSVRVDWSKAKARRERWREEIGLLREEMKRVLRSLRWEQEQWQRRASGRDDEELTVELKSGLQAYALRQSELHKRIGAQFFAGWDKPITGAVRDVMNDDSTLFRQLLEGTALSALDVDEPELTAVQLPSWRIKHRQRSEFSTDPQDIMLRNTEIKLRCSQAENGILAVQAASLALSATKKARELDYRGQGGMTRSQRNEQKGNLVKDHEIGIYNCAREALVSLGHIKRDSDKPFPPLTRRDTRRKETHLHRAKGDSRLFDGTAWYLQSGTKPLVPIIGQQVLAAGGDSDDEPQLLTGTQSLKRSGFHKSPRPAKRVKDIMPADSSEEDMSDTPCDSDGTGTDQAPSKRRQKKKKKKGKKGDGWIWMDGWVKGRMGDGSKLAEYKQEADRVQYLRAEAEMYRWLEQYERKHAELWRVIERFGRDAAVWDGLAEHAEARDGGMSGAVSFARMQAAMSKRLQHNARATFRNADLGAHHDWVCATSFDDLVSRIDHWREVVFKWMDDMGIHHFLCFSWDLRTISSRPTIAAFLTENARFTNAGVHDMALLTTSSIGPPAVFALPNGGEGVSGVFAFALSSPSAIGRACFRLIRDAEDGVWRAHTLFMNMEELVGHEERAPQEAYREETWQEAHEKARCGDRAGPHGAHRGRWTGGVDVCRAFWEDGYSYSGHREDGETGNRCRSTASVSATAPPVACIAQLVANTASPVAAAHYCAYRPSPCPLAAALLRILRHPLTASTSLL</sequence>
<dbReference type="InterPro" id="IPR041457">
    <property type="entry name" value="CxC2_KDZ-assoc"/>
</dbReference>